<dbReference type="Pfam" id="PF00152">
    <property type="entry name" value="tRNA-synt_2"/>
    <property type="match status" value="1"/>
</dbReference>
<dbReference type="InterPro" id="IPR006195">
    <property type="entry name" value="aa-tRNA-synth_II"/>
</dbReference>
<reference evidence="5 6" key="1">
    <citation type="journal article" date="2016" name="Nat. Commun.">
        <title>Thousands of microbial genomes shed light on interconnected biogeochemical processes in an aquifer system.</title>
        <authorList>
            <person name="Anantharaman K."/>
            <person name="Brown C.T."/>
            <person name="Hug L.A."/>
            <person name="Sharon I."/>
            <person name="Castelle C.J."/>
            <person name="Probst A.J."/>
            <person name="Thomas B.C."/>
            <person name="Singh A."/>
            <person name="Wilkins M.J."/>
            <person name="Karaoz U."/>
            <person name="Brodie E.L."/>
            <person name="Williams K.H."/>
            <person name="Hubbard S.S."/>
            <person name="Banfield J.F."/>
        </authorList>
    </citation>
    <scope>NUCLEOTIDE SEQUENCE [LARGE SCALE GENOMIC DNA]</scope>
</reference>
<dbReference type="PROSITE" id="PS50862">
    <property type="entry name" value="AA_TRNA_LIGASE_II"/>
    <property type="match status" value="1"/>
</dbReference>
<keyword evidence="1" id="KW-0436">Ligase</keyword>
<dbReference type="GO" id="GO:0000049">
    <property type="term" value="F:tRNA binding"/>
    <property type="evidence" value="ECO:0007669"/>
    <property type="project" value="TreeGrafter"/>
</dbReference>
<dbReference type="GO" id="GO:0004824">
    <property type="term" value="F:lysine-tRNA ligase activity"/>
    <property type="evidence" value="ECO:0007669"/>
    <property type="project" value="InterPro"/>
</dbReference>
<evidence type="ECO:0000313" key="5">
    <source>
        <dbReference type="EMBL" id="OGK17224.1"/>
    </source>
</evidence>
<comment type="caution">
    <text evidence="5">The sequence shown here is derived from an EMBL/GenBank/DDBJ whole genome shotgun (WGS) entry which is preliminary data.</text>
</comment>
<dbReference type="PRINTS" id="PR00982">
    <property type="entry name" value="TRNASYNTHLYS"/>
</dbReference>
<dbReference type="Gene3D" id="3.30.930.10">
    <property type="entry name" value="Bira Bifunctional Protein, Domain 2"/>
    <property type="match status" value="1"/>
</dbReference>
<dbReference type="InterPro" id="IPR004364">
    <property type="entry name" value="Aa-tRNA-synt_II"/>
</dbReference>
<evidence type="ECO:0000313" key="6">
    <source>
        <dbReference type="Proteomes" id="UP000177208"/>
    </source>
</evidence>
<sequence>MKIISNTQNLIHYKVLLQVEEAVHKFMKKKGFLRVDLPVLSPSLIPESYLEVFETEYRYLDKRQKLYLTPSPELFMKRLLSEGIGNIYYLGKAFRNSEPSSSLHSSEFTILEFYKINADYLDLAKEVLELLQFILNSLRRHSGESRFDRGDFGQARVTIQNQTSFSKWEKFTVAEAFEKFAGISEKELFDKKTFINKAKEKGYRVSGFSYEDIWSQIYTAEVEQKLGTRGFPTLIYDYPKEFAALAKLNPDDRTAQRFEFYIQGVELGDCYTELSDWKQQQSRFKQEADKRKKMKKINHPIDKGMTTALKYGLPDCAGIAIGLERLAMIFANVQSIQQIKLITVET</sequence>
<proteinExistence type="predicted"/>
<keyword evidence="2" id="KW-0547">Nucleotide-binding</keyword>
<evidence type="ECO:0000259" key="4">
    <source>
        <dbReference type="PROSITE" id="PS50862"/>
    </source>
</evidence>
<protein>
    <recommendedName>
        <fullName evidence="4">Aminoacyl-transfer RNA synthetases class-II family profile domain-containing protein</fullName>
    </recommendedName>
</protein>
<accession>A0A1F7GED6</accession>
<dbReference type="GO" id="GO:0005524">
    <property type="term" value="F:ATP binding"/>
    <property type="evidence" value="ECO:0007669"/>
    <property type="project" value="UniProtKB-KW"/>
</dbReference>
<dbReference type="InterPro" id="IPR018149">
    <property type="entry name" value="Lys-tRNA-synth_II_C"/>
</dbReference>
<gene>
    <name evidence="5" type="ORF">A2774_02385</name>
</gene>
<evidence type="ECO:0000256" key="2">
    <source>
        <dbReference type="ARBA" id="ARBA00022741"/>
    </source>
</evidence>
<dbReference type="SUPFAM" id="SSF55681">
    <property type="entry name" value="Class II aaRS and biotin synthetases"/>
    <property type="match status" value="1"/>
</dbReference>
<dbReference type="InterPro" id="IPR045864">
    <property type="entry name" value="aa-tRNA-synth_II/BPL/LPL"/>
</dbReference>
<organism evidence="5 6">
    <name type="scientific">Candidatus Roizmanbacteria bacterium RIFCSPHIGHO2_01_FULL_39_12c</name>
    <dbReference type="NCBI Taxonomy" id="1802031"/>
    <lineage>
        <taxon>Bacteria</taxon>
        <taxon>Candidatus Roizmaniibacteriota</taxon>
    </lineage>
</organism>
<dbReference type="Proteomes" id="UP000177208">
    <property type="component" value="Unassembled WGS sequence"/>
</dbReference>
<dbReference type="GO" id="GO:0005829">
    <property type="term" value="C:cytosol"/>
    <property type="evidence" value="ECO:0007669"/>
    <property type="project" value="TreeGrafter"/>
</dbReference>
<dbReference type="EMBL" id="MFZG01000010">
    <property type="protein sequence ID" value="OGK17224.1"/>
    <property type="molecule type" value="Genomic_DNA"/>
</dbReference>
<dbReference type="AlphaFoldDB" id="A0A1F7GED6"/>
<evidence type="ECO:0000256" key="3">
    <source>
        <dbReference type="ARBA" id="ARBA00022840"/>
    </source>
</evidence>
<feature type="domain" description="Aminoacyl-transfer RNA synthetases class-II family profile" evidence="4">
    <location>
        <begin position="19"/>
        <end position="346"/>
    </location>
</feature>
<dbReference type="PANTHER" id="PTHR42918">
    <property type="entry name" value="LYSYL-TRNA SYNTHETASE"/>
    <property type="match status" value="1"/>
</dbReference>
<dbReference type="GO" id="GO:0006430">
    <property type="term" value="P:lysyl-tRNA aminoacylation"/>
    <property type="evidence" value="ECO:0007669"/>
    <property type="project" value="InterPro"/>
</dbReference>
<evidence type="ECO:0000256" key="1">
    <source>
        <dbReference type="ARBA" id="ARBA00022598"/>
    </source>
</evidence>
<dbReference type="PANTHER" id="PTHR42918:SF6">
    <property type="entry name" value="ELONGATION FACTOR P--(R)-BETA-LYSINE LIGASE"/>
    <property type="match status" value="1"/>
</dbReference>
<keyword evidence="3" id="KW-0067">ATP-binding</keyword>
<name>A0A1F7GED6_9BACT</name>